<proteinExistence type="predicted"/>
<sequence>MYAQDISLRRLNGFSYLIILNARAETKFLMI</sequence>
<dbReference type="AlphaFoldDB" id="A0A3S4KU82"/>
<name>A0A3S4KU82_9ENTR</name>
<organism evidence="1 2">
    <name type="scientific">Cedecea lapagei</name>
    <dbReference type="NCBI Taxonomy" id="158823"/>
    <lineage>
        <taxon>Bacteria</taxon>
        <taxon>Pseudomonadati</taxon>
        <taxon>Pseudomonadota</taxon>
        <taxon>Gammaproteobacteria</taxon>
        <taxon>Enterobacterales</taxon>
        <taxon>Enterobacteriaceae</taxon>
        <taxon>Cedecea</taxon>
    </lineage>
</organism>
<keyword evidence="2" id="KW-1185">Reference proteome</keyword>
<gene>
    <name evidence="1" type="ORF">NCTC11466_02257</name>
</gene>
<dbReference type="EMBL" id="LR134201">
    <property type="protein sequence ID" value="VEB97626.1"/>
    <property type="molecule type" value="Genomic_DNA"/>
</dbReference>
<evidence type="ECO:0000313" key="2">
    <source>
        <dbReference type="Proteomes" id="UP000274122"/>
    </source>
</evidence>
<protein>
    <submittedName>
        <fullName evidence="1">Uncharacterized protein</fullName>
    </submittedName>
</protein>
<dbReference type="Proteomes" id="UP000274122">
    <property type="component" value="Chromosome"/>
</dbReference>
<dbReference type="KEGG" id="clap:NCTC11466_02257"/>
<evidence type="ECO:0000313" key="1">
    <source>
        <dbReference type="EMBL" id="VEB97626.1"/>
    </source>
</evidence>
<accession>A0A3S4KU82</accession>
<reference evidence="1 2" key="1">
    <citation type="submission" date="2018-12" db="EMBL/GenBank/DDBJ databases">
        <authorList>
            <consortium name="Pathogen Informatics"/>
        </authorList>
    </citation>
    <scope>NUCLEOTIDE SEQUENCE [LARGE SCALE GENOMIC DNA]</scope>
    <source>
        <strain evidence="1 2">NCTC11466</strain>
    </source>
</reference>